<organism evidence="3">
    <name type="scientific">uncultured Caudovirales phage</name>
    <dbReference type="NCBI Taxonomy" id="2100421"/>
    <lineage>
        <taxon>Viruses</taxon>
        <taxon>Duplodnaviria</taxon>
        <taxon>Heunggongvirae</taxon>
        <taxon>Uroviricota</taxon>
        <taxon>Caudoviricetes</taxon>
        <taxon>Peduoviridae</taxon>
        <taxon>Maltschvirus</taxon>
        <taxon>Maltschvirus maltsch</taxon>
    </lineage>
</organism>
<gene>
    <name evidence="2" type="ORF">UFOVP1469_4</name>
    <name evidence="3" type="ORF">UFOVP1556_47</name>
</gene>
<dbReference type="EMBL" id="LR798400">
    <property type="protein sequence ID" value="CAB5229388.1"/>
    <property type="molecule type" value="Genomic_DNA"/>
</dbReference>
<reference evidence="3" key="1">
    <citation type="submission" date="2020-05" db="EMBL/GenBank/DDBJ databases">
        <authorList>
            <person name="Chiriac C."/>
            <person name="Salcher M."/>
            <person name="Ghai R."/>
            <person name="Kavagutti S V."/>
        </authorList>
    </citation>
    <scope>NUCLEOTIDE SEQUENCE</scope>
</reference>
<proteinExistence type="predicted"/>
<feature type="transmembrane region" description="Helical" evidence="1">
    <location>
        <begin position="6"/>
        <end position="23"/>
    </location>
</feature>
<sequence>MENQQVINTFLGIGMTVVGWFARELWAAVKELKVDLAKLREDLPKEYLAKDDYKEDIREIKSMLAKIFEKLENKADK</sequence>
<name>A0A6J7XEP7_9CAUD</name>
<keyword evidence="1" id="KW-0472">Membrane</keyword>
<evidence type="ECO:0000313" key="3">
    <source>
        <dbReference type="EMBL" id="CAB5229388.1"/>
    </source>
</evidence>
<protein>
    <submittedName>
        <fullName evidence="3">Uncharacterized protein</fullName>
    </submittedName>
</protein>
<evidence type="ECO:0000256" key="1">
    <source>
        <dbReference type="SAM" id="Phobius"/>
    </source>
</evidence>
<evidence type="ECO:0000313" key="2">
    <source>
        <dbReference type="EMBL" id="CAB4214895.1"/>
    </source>
</evidence>
<dbReference type="EMBL" id="LR797418">
    <property type="protein sequence ID" value="CAB4214895.1"/>
    <property type="molecule type" value="Genomic_DNA"/>
</dbReference>
<keyword evidence="1" id="KW-1133">Transmembrane helix</keyword>
<keyword evidence="1" id="KW-0812">Transmembrane</keyword>
<accession>A0A6J7XEP7</accession>